<dbReference type="InterPro" id="IPR017847">
    <property type="entry name" value="T6SS_RhsGE_Vgr_subset"/>
</dbReference>
<comment type="similarity">
    <text evidence="1">Belongs to the VgrG protein family.</text>
</comment>
<feature type="region of interest" description="Disordered" evidence="2">
    <location>
        <begin position="1018"/>
        <end position="1074"/>
    </location>
</feature>
<dbReference type="Pfam" id="PF13296">
    <property type="entry name" value="T6SS_Vgr"/>
    <property type="match status" value="1"/>
</dbReference>
<dbReference type="InterPro" id="IPR006531">
    <property type="entry name" value="Gp5/Vgr_OB"/>
</dbReference>
<evidence type="ECO:0000256" key="1">
    <source>
        <dbReference type="ARBA" id="ARBA00005558"/>
    </source>
</evidence>
<feature type="domain" description="DUF2345" evidence="4">
    <location>
        <begin position="687"/>
        <end position="834"/>
    </location>
</feature>
<dbReference type="Gene3D" id="2.30.110.50">
    <property type="match status" value="1"/>
</dbReference>
<feature type="compositionally biased region" description="Basic and acidic residues" evidence="2">
    <location>
        <begin position="1048"/>
        <end position="1057"/>
    </location>
</feature>
<feature type="compositionally biased region" description="Basic and acidic residues" evidence="2">
    <location>
        <begin position="652"/>
        <end position="667"/>
    </location>
</feature>
<evidence type="ECO:0000256" key="2">
    <source>
        <dbReference type="SAM" id="MobiDB-lite"/>
    </source>
</evidence>
<name>A0AAU7L0B6_9GAMM</name>
<organism evidence="6">
    <name type="scientific">Halomonas sp. H10-59</name>
    <dbReference type="NCBI Taxonomy" id="2950874"/>
    <lineage>
        <taxon>Bacteria</taxon>
        <taxon>Pseudomonadati</taxon>
        <taxon>Pseudomonadota</taxon>
        <taxon>Gammaproteobacteria</taxon>
        <taxon>Oceanospirillales</taxon>
        <taxon>Halomonadaceae</taxon>
        <taxon>Halomonas</taxon>
    </lineage>
</organism>
<dbReference type="InterPro" id="IPR028244">
    <property type="entry name" value="T6SS_Rhs_Vgr_dom"/>
</dbReference>
<evidence type="ECO:0000259" key="4">
    <source>
        <dbReference type="Pfam" id="PF10106"/>
    </source>
</evidence>
<dbReference type="SUPFAM" id="SSF69279">
    <property type="entry name" value="Phage tail proteins"/>
    <property type="match status" value="2"/>
</dbReference>
<evidence type="ECO:0000259" key="3">
    <source>
        <dbReference type="Pfam" id="PF04717"/>
    </source>
</evidence>
<dbReference type="Gene3D" id="2.40.50.230">
    <property type="entry name" value="Gp5 N-terminal domain"/>
    <property type="match status" value="1"/>
</dbReference>
<feature type="domain" description="Gp5/Type VI secretion system Vgr protein OB-fold" evidence="3">
    <location>
        <begin position="444"/>
        <end position="513"/>
    </location>
</feature>
<dbReference type="EMBL" id="CP098828">
    <property type="protein sequence ID" value="XBO77065.1"/>
    <property type="molecule type" value="Genomic_DNA"/>
</dbReference>
<dbReference type="SUPFAM" id="SSF69255">
    <property type="entry name" value="gp5 N-terminal domain-like"/>
    <property type="match status" value="1"/>
</dbReference>
<reference evidence="6" key="1">
    <citation type="submission" date="2022-06" db="EMBL/GenBank/DDBJ databases">
        <title>A novel DMS-producing enzyme.</title>
        <authorList>
            <person name="Zhang Y."/>
        </authorList>
    </citation>
    <scope>NUCLEOTIDE SEQUENCE</scope>
    <source>
        <strain evidence="6">H10-59</strain>
    </source>
</reference>
<accession>A0AAU7L0B6</accession>
<evidence type="ECO:0000259" key="5">
    <source>
        <dbReference type="Pfam" id="PF13296"/>
    </source>
</evidence>
<evidence type="ECO:0000313" key="6">
    <source>
        <dbReference type="EMBL" id="XBO77065.1"/>
    </source>
</evidence>
<feature type="region of interest" description="Disordered" evidence="2">
    <location>
        <begin position="652"/>
        <end position="689"/>
    </location>
</feature>
<dbReference type="NCBIfam" id="TIGR01646">
    <property type="entry name" value="vgr_GE"/>
    <property type="match status" value="1"/>
</dbReference>
<dbReference type="Pfam" id="PF10106">
    <property type="entry name" value="DUF2345"/>
    <property type="match status" value="1"/>
</dbReference>
<protein>
    <submittedName>
        <fullName evidence="6">Type VI secretion system tip protein VgrG</fullName>
    </submittedName>
</protein>
<dbReference type="InterPro" id="IPR006533">
    <property type="entry name" value="T6SS_Vgr_RhsGE"/>
</dbReference>
<dbReference type="Pfam" id="PF04717">
    <property type="entry name" value="Phage_base_V"/>
    <property type="match status" value="1"/>
</dbReference>
<dbReference type="Gene3D" id="3.55.50.10">
    <property type="entry name" value="Baseplate protein-like domains"/>
    <property type="match status" value="1"/>
</dbReference>
<dbReference type="RefSeq" id="WP_348816119.1">
    <property type="nucleotide sequence ID" value="NZ_CP098828.1"/>
</dbReference>
<dbReference type="InterPro" id="IPR037026">
    <property type="entry name" value="Vgr_OB-fold_dom_sf"/>
</dbReference>
<dbReference type="InterPro" id="IPR018769">
    <property type="entry name" value="VgrG2_DUF2345"/>
</dbReference>
<dbReference type="Pfam" id="PF05954">
    <property type="entry name" value="Phage_GPD"/>
    <property type="match status" value="1"/>
</dbReference>
<proteinExistence type="inferred from homology"/>
<dbReference type="SUPFAM" id="SSF69349">
    <property type="entry name" value="Phage fibre proteins"/>
    <property type="match status" value="1"/>
</dbReference>
<feature type="region of interest" description="Disordered" evidence="2">
    <location>
        <begin position="910"/>
        <end position="998"/>
    </location>
</feature>
<dbReference type="Gene3D" id="4.10.220.110">
    <property type="match status" value="1"/>
</dbReference>
<dbReference type="NCBIfam" id="TIGR03361">
    <property type="entry name" value="VI_Rhs_Vgr"/>
    <property type="match status" value="1"/>
</dbReference>
<feature type="domain" description="Putative type VI secretion system Rhs element associated Vgr" evidence="5">
    <location>
        <begin position="534"/>
        <end position="640"/>
    </location>
</feature>
<sequence>MDDPSWSSYRPSDLLGAFDVTLSQDQRLLKFHLAGQSLIPHRLVGEEAISRPFCYTLDVISQRGDIELKSLIAQPALIEIRQADGGYRPLSGLVDTAALLGEDGGVYYYQLVLVPWLSLLSLGRDSRIFQDKTVIEVIEAVFQGHEIAKGRYRFDLRRDYPARSYCVQYRESDFHFVNRLMEQEGLFFYFSHGEGDHCLVVTDSVDTCPAVTPQAIRFHRQAATEAEDALTQWGGHRQQQPTRVSLATFNYKQPRHPSDIAQDTIRDQGHLPDTEVYDYPGEYYYPDHRRGERLAVNRLEALESRAKRFHGAGGARQLQVGGHFTLTQHGQHERGDDSEREFLVLGLTLHAENALPVSAHLSTLPGSLQEQLDQARRAHGLDLSDKGSSLHRDDYQRAGTGHYLVDIETQRLCLPYRSSLDHPRPVMGGPQTATVVGPEGEEIHTDRLNRVKVQFHWDRLGHHDAGSSCWLRVSEPNASAGWGAVFVPRIGQEVIVDFLEGDPDRPLITGRVYNGDERPEWHSNGLLSGFKSKTYRGGKYNELVFDDATDQERVRLNSEHAKSQLNLGYLIHQHGNTRGDFRGTGFELRTDAYGAVRANQGLLVSSWGQLGANGEQLDMRPAWRELQSAWQLADSLSDSAVDHDAEALASRTDLHKASDDAQGRHGSADSATAFDGSSATTASKGGRGEAARLKEPWLQLASPAGIAISTRQSTHLAQGKSLSVTASEDINLAAGKRLVASIADRLSLFVQRAGIKLFAAQGKVEVQAQSDEMALTAEKKLSITSTEDAVHIAAAEEVLLTCGGGYIRLKGGDIEIHAPGTIDVKGSQHLFGGPTSLSYPLDNLPETEPSNLDLEHLYGNGRPVPGARYRAFLADGSVRQGVLDAAGKATLSGLPLGGVQVEYFQDPREIDKRPQAWPSKVPIKPTYATTSGDTQAAVSGSAGGLGSTSQPAPSLLQSPGWAGGTSGRMPNTSGVGLSSPGWPEGPPLPTIPGDIPSDLAGRVEQQARAQLEKIAQEKLQEQLPGLGNTELSSPGWKGGVPTRPTFGDLKDTPHAQDTDLTSPGWPGGSPKKRS</sequence>
<gene>
    <name evidence="6" type="primary">vgrG</name>
    <name evidence="6" type="ORF">NFG57_10020</name>
</gene>
<dbReference type="AlphaFoldDB" id="A0AAU7L0B6"/>